<dbReference type="EMBL" id="CAWYQH010000119">
    <property type="protein sequence ID" value="CAK8691501.1"/>
    <property type="molecule type" value="Genomic_DNA"/>
</dbReference>
<evidence type="ECO:0000256" key="1">
    <source>
        <dbReference type="SAM" id="SignalP"/>
    </source>
</evidence>
<evidence type="ECO:0000313" key="3">
    <source>
        <dbReference type="Proteomes" id="UP001642483"/>
    </source>
</evidence>
<sequence>MKFFIFFALLASIFMITLCTELKQRRRHALFPRDRRCARYRRGFKRTEPHSLKKDWFNKIQETYKKRNQKLRRRKFSLTKWCKFLDVKFHICVGKWRNKRLKLLPLPEVASFLQLKGKRLWNLDKMLYPLPLAW</sequence>
<proteinExistence type="predicted"/>
<gene>
    <name evidence="2" type="ORF">CVLEPA_LOCUS24205</name>
</gene>
<comment type="caution">
    <text evidence="2">The sequence shown here is derived from an EMBL/GenBank/DDBJ whole genome shotgun (WGS) entry which is preliminary data.</text>
</comment>
<feature type="chain" id="PRO_5047517275" evidence="1">
    <location>
        <begin position="20"/>
        <end position="134"/>
    </location>
</feature>
<evidence type="ECO:0000313" key="2">
    <source>
        <dbReference type="EMBL" id="CAK8691501.1"/>
    </source>
</evidence>
<keyword evidence="1" id="KW-0732">Signal</keyword>
<protein>
    <submittedName>
        <fullName evidence="2">Uncharacterized protein</fullName>
    </submittedName>
</protein>
<accession>A0ABP0GKX2</accession>
<dbReference type="Proteomes" id="UP001642483">
    <property type="component" value="Unassembled WGS sequence"/>
</dbReference>
<name>A0ABP0GKX2_CLALP</name>
<reference evidence="2 3" key="1">
    <citation type="submission" date="2024-02" db="EMBL/GenBank/DDBJ databases">
        <authorList>
            <person name="Daric V."/>
            <person name="Darras S."/>
        </authorList>
    </citation>
    <scope>NUCLEOTIDE SEQUENCE [LARGE SCALE GENOMIC DNA]</scope>
</reference>
<organism evidence="2 3">
    <name type="scientific">Clavelina lepadiformis</name>
    <name type="common">Light-bulb sea squirt</name>
    <name type="synonym">Ascidia lepadiformis</name>
    <dbReference type="NCBI Taxonomy" id="159417"/>
    <lineage>
        <taxon>Eukaryota</taxon>
        <taxon>Metazoa</taxon>
        <taxon>Chordata</taxon>
        <taxon>Tunicata</taxon>
        <taxon>Ascidiacea</taxon>
        <taxon>Aplousobranchia</taxon>
        <taxon>Clavelinidae</taxon>
        <taxon>Clavelina</taxon>
    </lineage>
</organism>
<keyword evidence="3" id="KW-1185">Reference proteome</keyword>
<feature type="signal peptide" evidence="1">
    <location>
        <begin position="1"/>
        <end position="19"/>
    </location>
</feature>